<reference evidence="1" key="1">
    <citation type="journal article" date="2019" name="Sci. Rep.">
        <title>Draft genome of Tanacetum cinerariifolium, the natural source of mosquito coil.</title>
        <authorList>
            <person name="Yamashiro T."/>
            <person name="Shiraishi A."/>
            <person name="Satake H."/>
            <person name="Nakayama K."/>
        </authorList>
    </citation>
    <scope>NUCLEOTIDE SEQUENCE</scope>
</reference>
<proteinExistence type="predicted"/>
<sequence>MIDKDWGASEDLEGTLHSYRRFGSSTINKWGKYRCLSIGVSNEEIEAMSRFTGCSPGILPFSYLGLSIGSSMNYTINIEKAVLGSIGIYYMSIFKCPETVIHEIERLRAHFLWGGDQNLKKMSWIKWENILASFEKGGLGVGSLKAFNLALLQKWCWSGILANDTLKCKVGDGASMRFWKDTWLGDEPLSIRYNRLFRLDSNEGCLIKERLVNDGIDWIDDMRKSNALKEMMYVIAATTWWMLWKFRNNITFNTHTLRKSDIFDSLRLFSFY</sequence>
<dbReference type="PANTHER" id="PTHR33116">
    <property type="entry name" value="REVERSE TRANSCRIPTASE ZINC-BINDING DOMAIN-CONTAINING PROTEIN-RELATED-RELATED"/>
    <property type="match status" value="1"/>
</dbReference>
<gene>
    <name evidence="1" type="ORF">Tci_050359</name>
</gene>
<dbReference type="PANTHER" id="PTHR33116:SF79">
    <property type="entry name" value="REVERSE TRANSCRIPTASE DOMAIN, ZINC FINGER, CCHC-TYPE-RELATED"/>
    <property type="match status" value="1"/>
</dbReference>
<name>A0A6L2MWM5_TANCI</name>
<organism evidence="1">
    <name type="scientific">Tanacetum cinerariifolium</name>
    <name type="common">Dalmatian daisy</name>
    <name type="synonym">Chrysanthemum cinerariifolium</name>
    <dbReference type="NCBI Taxonomy" id="118510"/>
    <lineage>
        <taxon>Eukaryota</taxon>
        <taxon>Viridiplantae</taxon>
        <taxon>Streptophyta</taxon>
        <taxon>Embryophyta</taxon>
        <taxon>Tracheophyta</taxon>
        <taxon>Spermatophyta</taxon>
        <taxon>Magnoliopsida</taxon>
        <taxon>eudicotyledons</taxon>
        <taxon>Gunneridae</taxon>
        <taxon>Pentapetalae</taxon>
        <taxon>asterids</taxon>
        <taxon>campanulids</taxon>
        <taxon>Asterales</taxon>
        <taxon>Asteraceae</taxon>
        <taxon>Asteroideae</taxon>
        <taxon>Anthemideae</taxon>
        <taxon>Anthemidinae</taxon>
        <taxon>Tanacetum</taxon>
    </lineage>
</organism>
<dbReference type="EMBL" id="BKCJ010007661">
    <property type="protein sequence ID" value="GEU78381.1"/>
    <property type="molecule type" value="Genomic_DNA"/>
</dbReference>
<dbReference type="AlphaFoldDB" id="A0A6L2MWM5"/>
<evidence type="ECO:0000313" key="1">
    <source>
        <dbReference type="EMBL" id="GEU78381.1"/>
    </source>
</evidence>
<protein>
    <recommendedName>
        <fullName evidence="2">RNA-directed DNA polymerase, eukaryota, reverse transcriptase zinc-binding domain protein</fullName>
    </recommendedName>
</protein>
<accession>A0A6L2MWM5</accession>
<comment type="caution">
    <text evidence="1">The sequence shown here is derived from an EMBL/GenBank/DDBJ whole genome shotgun (WGS) entry which is preliminary data.</text>
</comment>
<evidence type="ECO:0008006" key="2">
    <source>
        <dbReference type="Google" id="ProtNLM"/>
    </source>
</evidence>